<name>A0AAQ2IR56_PSEO7</name>
<dbReference type="InterPro" id="IPR041664">
    <property type="entry name" value="AAA_16"/>
</dbReference>
<organism evidence="4 5">
    <name type="scientific">Pseudoalteromonas piscicida</name>
    <dbReference type="NCBI Taxonomy" id="43662"/>
    <lineage>
        <taxon>Bacteria</taxon>
        <taxon>Pseudomonadati</taxon>
        <taxon>Pseudomonadota</taxon>
        <taxon>Gammaproteobacteria</taxon>
        <taxon>Alteromonadales</taxon>
        <taxon>Pseudoalteromonadaceae</taxon>
        <taxon>Pseudoalteromonas</taxon>
    </lineage>
</organism>
<accession>A0AAQ2IR56</accession>
<dbReference type="EMBL" id="PNEL01000047">
    <property type="protein sequence ID" value="TMN74893.1"/>
    <property type="molecule type" value="Genomic_DNA"/>
</dbReference>
<keyword evidence="1" id="KW-0547">Nucleotide-binding</keyword>
<protein>
    <submittedName>
        <fullName evidence="4">ATP-binding protein</fullName>
    </submittedName>
</protein>
<proteinExistence type="predicted"/>
<dbReference type="Pfam" id="PF13191">
    <property type="entry name" value="AAA_16"/>
    <property type="match status" value="1"/>
</dbReference>
<sequence length="382" mass="43869">MLKDEPTPLYGREWELNQLHIIFSRAVALPCAQTILLQGMTGIGKSALLNAFICHLKRAEKNYLLFSTNSCLNHNNPHFFVANFVRSLLLVKAHTEVEIGHQIDLVSSTPLSAIRMRQWADLSLSLAHTQTLRQFSDERLRLLDKTVVSDLLEYLNHKKVQAILIDDAHTLSEQSRYFLSILTQVQCHFGILFILSAQKKNAFTHPPKWLTSAHLIYLKPLDISSMQQLAHHTLLSRDMLPCKHQHRTAIALKRACGNPLFLIQLLCATHPQSELPETLQQLTQHCINSMPCEVVNTLKFAARIGQHFDTKQLHQFNEHRKIRAPLCVLHKMLSSGLITQDAEHYSFVHPLVWESLRSHANDLELDWYKHHQSNTQNQVTRI</sequence>
<feature type="domain" description="Orc1-like AAA ATPase" evidence="3">
    <location>
        <begin position="8"/>
        <end position="186"/>
    </location>
</feature>
<dbReference type="AlphaFoldDB" id="A0AAQ2IR56"/>
<dbReference type="GO" id="GO:0005737">
    <property type="term" value="C:cytoplasm"/>
    <property type="evidence" value="ECO:0007669"/>
    <property type="project" value="TreeGrafter"/>
</dbReference>
<comment type="caution">
    <text evidence="4">The sequence shown here is derived from an EMBL/GenBank/DDBJ whole genome shotgun (WGS) entry which is preliminary data.</text>
</comment>
<dbReference type="GO" id="GO:0005524">
    <property type="term" value="F:ATP binding"/>
    <property type="evidence" value="ECO:0007669"/>
    <property type="project" value="UniProtKB-KW"/>
</dbReference>
<keyword evidence="2 4" id="KW-0067">ATP-binding</keyword>
<evidence type="ECO:0000256" key="1">
    <source>
        <dbReference type="ARBA" id="ARBA00022741"/>
    </source>
</evidence>
<dbReference type="RefSeq" id="WP_045962401.1">
    <property type="nucleotide sequence ID" value="NZ_JXXW01000009.1"/>
</dbReference>
<evidence type="ECO:0000259" key="3">
    <source>
        <dbReference type="Pfam" id="PF13191"/>
    </source>
</evidence>
<dbReference type="GO" id="GO:0004016">
    <property type="term" value="F:adenylate cyclase activity"/>
    <property type="evidence" value="ECO:0007669"/>
    <property type="project" value="TreeGrafter"/>
</dbReference>
<dbReference type="Gene3D" id="3.40.50.300">
    <property type="entry name" value="P-loop containing nucleotide triphosphate hydrolases"/>
    <property type="match status" value="1"/>
</dbReference>
<gene>
    <name evidence="4" type="ORF">CWB74_17425</name>
</gene>
<dbReference type="PANTHER" id="PTHR16305">
    <property type="entry name" value="TESTICULAR SOLUBLE ADENYLYL CYCLASE"/>
    <property type="match status" value="1"/>
</dbReference>
<evidence type="ECO:0000313" key="5">
    <source>
        <dbReference type="Proteomes" id="UP000305423"/>
    </source>
</evidence>
<evidence type="ECO:0000313" key="4">
    <source>
        <dbReference type="EMBL" id="TMN74893.1"/>
    </source>
</evidence>
<dbReference type="SUPFAM" id="SSF52540">
    <property type="entry name" value="P-loop containing nucleoside triphosphate hydrolases"/>
    <property type="match status" value="1"/>
</dbReference>
<reference evidence="5" key="2">
    <citation type="submission" date="2019-06" db="EMBL/GenBank/DDBJ databases">
        <title>Co-occurence of chitin degradation, pigmentation and bioactivity in marine Pseudoalteromonas.</title>
        <authorList>
            <person name="Sonnenschein E.C."/>
            <person name="Bech P.K."/>
        </authorList>
    </citation>
    <scope>NUCLEOTIDE SEQUENCE [LARGE SCALE GENOMIC DNA]</scope>
    <source>
        <strain evidence="5">S1607</strain>
    </source>
</reference>
<reference evidence="4 5" key="1">
    <citation type="submission" date="2017-12" db="EMBL/GenBank/DDBJ databases">
        <authorList>
            <person name="Paulsen S."/>
            <person name="Gram L.K."/>
        </authorList>
    </citation>
    <scope>NUCLEOTIDE SEQUENCE [LARGE SCALE GENOMIC DNA]</scope>
    <source>
        <strain evidence="4 5">S1607</strain>
    </source>
</reference>
<evidence type="ECO:0000256" key="2">
    <source>
        <dbReference type="ARBA" id="ARBA00022840"/>
    </source>
</evidence>
<dbReference type="Proteomes" id="UP000305423">
    <property type="component" value="Unassembled WGS sequence"/>
</dbReference>
<dbReference type="PANTHER" id="PTHR16305:SF28">
    <property type="entry name" value="GUANYLATE CYCLASE DOMAIN-CONTAINING PROTEIN"/>
    <property type="match status" value="1"/>
</dbReference>
<dbReference type="InterPro" id="IPR027417">
    <property type="entry name" value="P-loop_NTPase"/>
</dbReference>